<keyword evidence="3" id="KW-1185">Reference proteome</keyword>
<evidence type="ECO:0000313" key="3">
    <source>
        <dbReference type="Proteomes" id="UP001516400"/>
    </source>
</evidence>
<feature type="compositionally biased region" description="Basic and acidic residues" evidence="1">
    <location>
        <begin position="125"/>
        <end position="144"/>
    </location>
</feature>
<evidence type="ECO:0000256" key="1">
    <source>
        <dbReference type="SAM" id="MobiDB-lite"/>
    </source>
</evidence>
<organism evidence="2 3">
    <name type="scientific">Cryptolaemus montrouzieri</name>
    <dbReference type="NCBI Taxonomy" id="559131"/>
    <lineage>
        <taxon>Eukaryota</taxon>
        <taxon>Metazoa</taxon>
        <taxon>Ecdysozoa</taxon>
        <taxon>Arthropoda</taxon>
        <taxon>Hexapoda</taxon>
        <taxon>Insecta</taxon>
        <taxon>Pterygota</taxon>
        <taxon>Neoptera</taxon>
        <taxon>Endopterygota</taxon>
        <taxon>Coleoptera</taxon>
        <taxon>Polyphaga</taxon>
        <taxon>Cucujiformia</taxon>
        <taxon>Coccinelloidea</taxon>
        <taxon>Coccinellidae</taxon>
        <taxon>Scymninae</taxon>
        <taxon>Scymnini</taxon>
        <taxon>Cryptolaemus</taxon>
    </lineage>
</organism>
<protein>
    <submittedName>
        <fullName evidence="2">Uncharacterized protein</fullName>
    </submittedName>
</protein>
<dbReference type="Proteomes" id="UP001516400">
    <property type="component" value="Unassembled WGS sequence"/>
</dbReference>
<dbReference type="AlphaFoldDB" id="A0ABD2NW34"/>
<feature type="region of interest" description="Disordered" evidence="1">
    <location>
        <begin position="55"/>
        <end position="98"/>
    </location>
</feature>
<reference evidence="2 3" key="1">
    <citation type="journal article" date="2021" name="BMC Biol.">
        <title>Horizontally acquired antibacterial genes associated with adaptive radiation of ladybird beetles.</title>
        <authorList>
            <person name="Li H.S."/>
            <person name="Tang X.F."/>
            <person name="Huang Y.H."/>
            <person name="Xu Z.Y."/>
            <person name="Chen M.L."/>
            <person name="Du X.Y."/>
            <person name="Qiu B.Y."/>
            <person name="Chen P.T."/>
            <person name="Zhang W."/>
            <person name="Slipinski A."/>
            <person name="Escalona H.E."/>
            <person name="Waterhouse R.M."/>
            <person name="Zwick A."/>
            <person name="Pang H."/>
        </authorList>
    </citation>
    <scope>NUCLEOTIDE SEQUENCE [LARGE SCALE GENOMIC DNA]</scope>
    <source>
        <strain evidence="2">SYSU2018</strain>
    </source>
</reference>
<feature type="compositionally biased region" description="Low complexity" evidence="1">
    <location>
        <begin position="66"/>
        <end position="85"/>
    </location>
</feature>
<dbReference type="EMBL" id="JABFTP020000144">
    <property type="protein sequence ID" value="KAL3282854.1"/>
    <property type="molecule type" value="Genomic_DNA"/>
</dbReference>
<sequence length="219" mass="25407">MNSFSNLFTYTQNPHRDPFGPQPITNFHRQILHNMPPNHQYTNGYYHQQVLSHNAVDSDPRRDSSDSSSLGSSSPHVEYSSSPKSQFKNHNHHHHSIQELIRHFGKKVHNWRYSDGYRRNSCSVSEDRNVPKSEEADFRGRSKSLDGTLKRPHFRPLTDCESTYRIYESILKEGAHIRQKSLDPERRRQSLGTIPHRASDAFLDPHHAAILFRDSRGVS</sequence>
<feature type="region of interest" description="Disordered" evidence="1">
    <location>
        <begin position="120"/>
        <end position="150"/>
    </location>
</feature>
<feature type="compositionally biased region" description="Basic and acidic residues" evidence="1">
    <location>
        <begin position="56"/>
        <end position="65"/>
    </location>
</feature>
<gene>
    <name evidence="2" type="ORF">HHI36_006015</name>
</gene>
<evidence type="ECO:0000313" key="2">
    <source>
        <dbReference type="EMBL" id="KAL3282854.1"/>
    </source>
</evidence>
<proteinExistence type="predicted"/>
<comment type="caution">
    <text evidence="2">The sequence shown here is derived from an EMBL/GenBank/DDBJ whole genome shotgun (WGS) entry which is preliminary data.</text>
</comment>
<name>A0ABD2NW34_9CUCU</name>
<accession>A0ABD2NW34</accession>